<evidence type="ECO:0000313" key="2">
    <source>
        <dbReference type="EMBL" id="KAF1941713.1"/>
    </source>
</evidence>
<reference evidence="2" key="1">
    <citation type="journal article" date="2020" name="Stud. Mycol.">
        <title>101 Dothideomycetes genomes: a test case for predicting lifestyles and emergence of pathogens.</title>
        <authorList>
            <person name="Haridas S."/>
            <person name="Albert R."/>
            <person name="Binder M."/>
            <person name="Bloem J."/>
            <person name="Labutti K."/>
            <person name="Salamov A."/>
            <person name="Andreopoulos B."/>
            <person name="Baker S."/>
            <person name="Barry K."/>
            <person name="Bills G."/>
            <person name="Bluhm B."/>
            <person name="Cannon C."/>
            <person name="Castanera R."/>
            <person name="Culley D."/>
            <person name="Daum C."/>
            <person name="Ezra D."/>
            <person name="Gonzalez J."/>
            <person name="Henrissat B."/>
            <person name="Kuo A."/>
            <person name="Liang C."/>
            <person name="Lipzen A."/>
            <person name="Lutzoni F."/>
            <person name="Magnuson J."/>
            <person name="Mondo S."/>
            <person name="Nolan M."/>
            <person name="Ohm R."/>
            <person name="Pangilinan J."/>
            <person name="Park H.-J."/>
            <person name="Ramirez L."/>
            <person name="Alfaro M."/>
            <person name="Sun H."/>
            <person name="Tritt A."/>
            <person name="Yoshinaga Y."/>
            <person name="Zwiers L.-H."/>
            <person name="Turgeon B."/>
            <person name="Goodwin S."/>
            <person name="Spatafora J."/>
            <person name="Crous P."/>
            <person name="Grigoriev I."/>
        </authorList>
    </citation>
    <scope>NUCLEOTIDE SEQUENCE</scope>
    <source>
        <strain evidence="2">CBS 161.51</strain>
    </source>
</reference>
<organism evidence="2 3">
    <name type="scientific">Clathrospora elynae</name>
    <dbReference type="NCBI Taxonomy" id="706981"/>
    <lineage>
        <taxon>Eukaryota</taxon>
        <taxon>Fungi</taxon>
        <taxon>Dikarya</taxon>
        <taxon>Ascomycota</taxon>
        <taxon>Pezizomycotina</taxon>
        <taxon>Dothideomycetes</taxon>
        <taxon>Pleosporomycetidae</taxon>
        <taxon>Pleosporales</taxon>
        <taxon>Diademaceae</taxon>
        <taxon>Clathrospora</taxon>
    </lineage>
</organism>
<dbReference type="AlphaFoldDB" id="A0A6A5SNH5"/>
<evidence type="ECO:0000256" key="1">
    <source>
        <dbReference type="SAM" id="MobiDB-lite"/>
    </source>
</evidence>
<feature type="non-terminal residue" evidence="2">
    <location>
        <position position="52"/>
    </location>
</feature>
<evidence type="ECO:0000313" key="3">
    <source>
        <dbReference type="Proteomes" id="UP000800038"/>
    </source>
</evidence>
<dbReference type="EMBL" id="ML976044">
    <property type="protein sequence ID" value="KAF1941713.1"/>
    <property type="molecule type" value="Genomic_DNA"/>
</dbReference>
<dbReference type="Proteomes" id="UP000800038">
    <property type="component" value="Unassembled WGS sequence"/>
</dbReference>
<proteinExistence type="predicted"/>
<protein>
    <submittedName>
        <fullName evidence="2">Uncharacterized protein</fullName>
    </submittedName>
</protein>
<name>A0A6A5SNH5_9PLEO</name>
<sequence>MNPASLPSVLPLRALRNLPPRSRALLHAGAPRGGCSAIHEDSKNGQLAPLNG</sequence>
<gene>
    <name evidence="2" type="ORF">EJ02DRAFT_454953</name>
</gene>
<keyword evidence="3" id="KW-1185">Reference proteome</keyword>
<accession>A0A6A5SNH5</accession>
<feature type="region of interest" description="Disordered" evidence="1">
    <location>
        <begin position="30"/>
        <end position="52"/>
    </location>
</feature>